<dbReference type="EMBL" id="BARS01029175">
    <property type="protein sequence ID" value="GAG01594.1"/>
    <property type="molecule type" value="Genomic_DNA"/>
</dbReference>
<gene>
    <name evidence="2" type="ORF">S01H1_45631</name>
</gene>
<evidence type="ECO:0000313" key="2">
    <source>
        <dbReference type="EMBL" id="GAG01594.1"/>
    </source>
</evidence>
<keyword evidence="1" id="KW-1133">Transmembrane helix</keyword>
<dbReference type="AlphaFoldDB" id="X0U748"/>
<feature type="transmembrane region" description="Helical" evidence="1">
    <location>
        <begin position="6"/>
        <end position="31"/>
    </location>
</feature>
<organism evidence="2">
    <name type="scientific">marine sediment metagenome</name>
    <dbReference type="NCBI Taxonomy" id="412755"/>
    <lineage>
        <taxon>unclassified sequences</taxon>
        <taxon>metagenomes</taxon>
        <taxon>ecological metagenomes</taxon>
    </lineage>
</organism>
<keyword evidence="1" id="KW-0472">Membrane</keyword>
<name>X0U748_9ZZZZ</name>
<sequence>MILIMVIILIILIISGLPLFAGILTAAMLGLHVSGVEFTAIPI</sequence>
<feature type="non-terminal residue" evidence="2">
    <location>
        <position position="43"/>
    </location>
</feature>
<proteinExistence type="predicted"/>
<reference evidence="2" key="1">
    <citation type="journal article" date="2014" name="Front. Microbiol.">
        <title>High frequency of phylogenetically diverse reductive dehalogenase-homologous genes in deep subseafloor sedimentary metagenomes.</title>
        <authorList>
            <person name="Kawai M."/>
            <person name="Futagami T."/>
            <person name="Toyoda A."/>
            <person name="Takaki Y."/>
            <person name="Nishi S."/>
            <person name="Hori S."/>
            <person name="Arai W."/>
            <person name="Tsubouchi T."/>
            <person name="Morono Y."/>
            <person name="Uchiyama I."/>
            <person name="Ito T."/>
            <person name="Fujiyama A."/>
            <person name="Inagaki F."/>
            <person name="Takami H."/>
        </authorList>
    </citation>
    <scope>NUCLEOTIDE SEQUENCE</scope>
    <source>
        <strain evidence="2">Expedition CK06-06</strain>
    </source>
</reference>
<keyword evidence="1" id="KW-0812">Transmembrane</keyword>
<accession>X0U748</accession>
<protein>
    <submittedName>
        <fullName evidence="2">Uncharacterized protein</fullName>
    </submittedName>
</protein>
<comment type="caution">
    <text evidence="2">The sequence shown here is derived from an EMBL/GenBank/DDBJ whole genome shotgun (WGS) entry which is preliminary data.</text>
</comment>
<evidence type="ECO:0000256" key="1">
    <source>
        <dbReference type="SAM" id="Phobius"/>
    </source>
</evidence>